<dbReference type="KEGG" id="lbe:MOO44_08565"/>
<name>A0A976RSQ8_9LACO</name>
<dbReference type="GO" id="GO:0003824">
    <property type="term" value="F:catalytic activity"/>
    <property type="evidence" value="ECO:0007669"/>
    <property type="project" value="InterPro"/>
</dbReference>
<dbReference type="InterPro" id="IPR015813">
    <property type="entry name" value="Pyrv/PenolPyrv_kinase-like_dom"/>
</dbReference>
<reference evidence="1" key="1">
    <citation type="journal article" date="2022" name="Int. J. Syst. Evol. Microbiol.">
        <title>Apilactobacillus apisilvae sp. nov., Nicolia spurrieriana gen. nov. sp. nov., Bombilactobacillus folatiphilus sp. nov. and Bombilactobacillus thymidiniphilus sp. nov., four new lactic acid bacterial isolates from stingless bees Tetragonula carbonaria and Austroplebeia australis.</title>
        <authorList>
            <person name="Oliphant S.A."/>
            <person name="Watson-Haigh N.S."/>
            <person name="Sumby K.M."/>
            <person name="Gardner J."/>
            <person name="Groom S."/>
            <person name="Jiranek V."/>
        </authorList>
    </citation>
    <scope>NUCLEOTIDE SEQUENCE</scope>
    <source>
        <strain evidence="1">SGEP1_A5</strain>
    </source>
</reference>
<keyword evidence="2" id="KW-1185">Reference proteome</keyword>
<dbReference type="Proteomes" id="UP000831181">
    <property type="component" value="Chromosome"/>
</dbReference>
<dbReference type="InterPro" id="IPR040442">
    <property type="entry name" value="Pyrv_kinase-like_dom_sf"/>
</dbReference>
<dbReference type="AlphaFoldDB" id="A0A976RSQ8"/>
<dbReference type="EMBL" id="CP093361">
    <property type="protein sequence ID" value="UQS86901.1"/>
    <property type="molecule type" value="Genomic_DNA"/>
</dbReference>
<dbReference type="SUPFAM" id="SSF51621">
    <property type="entry name" value="Phosphoenolpyruvate/pyruvate domain"/>
    <property type="match status" value="1"/>
</dbReference>
<evidence type="ECO:0000313" key="1">
    <source>
        <dbReference type="EMBL" id="UQS86901.1"/>
    </source>
</evidence>
<dbReference type="Gene3D" id="3.20.20.60">
    <property type="entry name" value="Phosphoenolpyruvate-binding domains"/>
    <property type="match status" value="1"/>
</dbReference>
<dbReference type="RefSeq" id="WP_260116701.1">
    <property type="nucleotide sequence ID" value="NZ_CP093361.1"/>
</dbReference>
<evidence type="ECO:0000313" key="2">
    <source>
        <dbReference type="Proteomes" id="UP000831181"/>
    </source>
</evidence>
<accession>A0A976RSQ8</accession>
<gene>
    <name evidence="1" type="ORF">MOO44_08565</name>
</gene>
<proteinExistence type="predicted"/>
<organism evidence="1 2">
    <name type="scientific">Nicoliella spurrieriana</name>
    <dbReference type="NCBI Taxonomy" id="2925830"/>
    <lineage>
        <taxon>Bacteria</taxon>
        <taxon>Bacillati</taxon>
        <taxon>Bacillota</taxon>
        <taxon>Bacilli</taxon>
        <taxon>Lactobacillales</taxon>
        <taxon>Lactobacillaceae</taxon>
        <taxon>Nicoliella</taxon>
    </lineage>
</organism>
<protein>
    <submittedName>
        <fullName evidence="1">Uncharacterized protein</fullName>
    </submittedName>
</protein>
<sequence>MRVKTVLSAPELNDANKSDSYFLSGDALSYQLTGKHNEGLLSLSEYLHYFDYLRVLTNNQFVLDGQAGFGNPLNTFYSVTEMENHGADIILINDQTHPSHSKLEQRHPEQLTEFAGKLTAAMDAHHSEYSSIWIKLDCVNQYTEEELENRLLVAKYLGVENVVVDKNNSMPNVDGMNYHQFDYDTQTILN</sequence>